<proteinExistence type="predicted"/>
<feature type="transmembrane region" description="Helical" evidence="1">
    <location>
        <begin position="424"/>
        <end position="444"/>
    </location>
</feature>
<dbReference type="PIRSF" id="PIRSF004548">
    <property type="entry name" value="CreD"/>
    <property type="match status" value="1"/>
</dbReference>
<keyword evidence="3" id="KW-1185">Reference proteome</keyword>
<dbReference type="PANTHER" id="PTHR30092">
    <property type="entry name" value="INNER MEMBRANE PROTEIN CRED"/>
    <property type="match status" value="1"/>
</dbReference>
<feature type="transmembrane region" description="Helical" evidence="1">
    <location>
        <begin position="400"/>
        <end position="419"/>
    </location>
</feature>
<reference evidence="3" key="1">
    <citation type="submission" date="2016-11" db="EMBL/GenBank/DDBJ databases">
        <authorList>
            <person name="Varghese N."/>
            <person name="Submissions S."/>
        </authorList>
    </citation>
    <scope>NUCLEOTIDE SEQUENCE [LARGE SCALE GENOMIC DNA]</scope>
    <source>
        <strain evidence="3">DSM 19978</strain>
    </source>
</reference>
<dbReference type="NCBIfam" id="NF008712">
    <property type="entry name" value="PRK11715.1-1"/>
    <property type="match status" value="1"/>
</dbReference>
<name>A0A1M5L1S9_9FLAO</name>
<dbReference type="PANTHER" id="PTHR30092:SF0">
    <property type="entry name" value="INNER MEMBRANE PROTEIN CRED"/>
    <property type="match status" value="1"/>
</dbReference>
<evidence type="ECO:0000313" key="3">
    <source>
        <dbReference type="Proteomes" id="UP000184516"/>
    </source>
</evidence>
<keyword evidence="1" id="KW-0812">Transmembrane</keyword>
<sequence length="454" mass="51781">METPENQNVISNFIKSNTAKMIMVGMLTLVLLIPLEFVKNLIAERSQRQEEVITEINDKWGGNVFLYGPILKVPYTYYEETLSINEKTKETVKQRKAYTNYAYFFPEELKAKSNVTTKVLNRNNYESVVFSSKMKFEGNYIHPDFSSKNIVNEDIQWNKATILIQTTNLKSIKDEVKINFGNTNLTFEPVYNSNSKVTTEALETGYIDLGKILNQGKTAFHFDISYNGSQQLKMVPIGKTTQLSMESNWASPSFTGNFLPDDKTKQISANGFVANWKILHINRSFSQQTFNNLPDLSQYAFGVDFVIPVNQYQQNERASKYGFLVIGLTFLIFFLIQSISKIKIHIFQYTMIGLSLIMFYTLLISITEHSSFMKAYIIAGISVITLITLYSISILKNRKFPLFIAASLGSLYTFLYVIIQLENYALLVGSIGLFAILAAVMYFSRKIDWSNGNS</sequence>
<dbReference type="GO" id="GO:0005886">
    <property type="term" value="C:plasma membrane"/>
    <property type="evidence" value="ECO:0007669"/>
    <property type="project" value="TreeGrafter"/>
</dbReference>
<feature type="transmembrane region" description="Helical" evidence="1">
    <location>
        <begin position="20"/>
        <end position="38"/>
    </location>
</feature>
<keyword evidence="1" id="KW-0472">Membrane</keyword>
<evidence type="ECO:0000313" key="2">
    <source>
        <dbReference type="EMBL" id="SHG59072.1"/>
    </source>
</evidence>
<keyword evidence="1" id="KW-1133">Transmembrane helix</keyword>
<gene>
    <name evidence="2" type="ORF">SAMN05443549_10544</name>
</gene>
<dbReference type="Proteomes" id="UP000184516">
    <property type="component" value="Unassembled WGS sequence"/>
</dbReference>
<feature type="transmembrane region" description="Helical" evidence="1">
    <location>
        <begin position="346"/>
        <end position="363"/>
    </location>
</feature>
<dbReference type="InterPro" id="IPR010364">
    <property type="entry name" value="Uncharacterised_IM_CreD"/>
</dbReference>
<feature type="transmembrane region" description="Helical" evidence="1">
    <location>
        <begin position="321"/>
        <end position="340"/>
    </location>
</feature>
<dbReference type="STRING" id="468056.SAMN05443549_10544"/>
<dbReference type="OrthoDB" id="9791851at2"/>
<dbReference type="Pfam" id="PF06123">
    <property type="entry name" value="CreD"/>
    <property type="match status" value="1"/>
</dbReference>
<accession>A0A1M5L1S9</accession>
<evidence type="ECO:0000256" key="1">
    <source>
        <dbReference type="SAM" id="Phobius"/>
    </source>
</evidence>
<dbReference type="AlphaFoldDB" id="A0A1M5L1S9"/>
<feature type="transmembrane region" description="Helical" evidence="1">
    <location>
        <begin position="375"/>
        <end position="394"/>
    </location>
</feature>
<organism evidence="2 3">
    <name type="scientific">Flavobacterium fluvii</name>
    <dbReference type="NCBI Taxonomy" id="468056"/>
    <lineage>
        <taxon>Bacteria</taxon>
        <taxon>Pseudomonadati</taxon>
        <taxon>Bacteroidota</taxon>
        <taxon>Flavobacteriia</taxon>
        <taxon>Flavobacteriales</taxon>
        <taxon>Flavobacteriaceae</taxon>
        <taxon>Flavobacterium</taxon>
    </lineage>
</organism>
<dbReference type="EMBL" id="FQWB01000005">
    <property type="protein sequence ID" value="SHG59072.1"/>
    <property type="molecule type" value="Genomic_DNA"/>
</dbReference>
<dbReference type="RefSeq" id="WP_073370849.1">
    <property type="nucleotide sequence ID" value="NZ_FQWB01000005.1"/>
</dbReference>
<protein>
    <submittedName>
        <fullName evidence="2">Inner membrane protein</fullName>
    </submittedName>
</protein>